<dbReference type="Gene3D" id="2.60.40.3630">
    <property type="match status" value="1"/>
</dbReference>
<dbReference type="PANTHER" id="PTHR45661:SF3">
    <property type="entry name" value="IG-LIKE DOMAIN-CONTAINING PROTEIN"/>
    <property type="match status" value="1"/>
</dbReference>
<dbReference type="InterPro" id="IPR022038">
    <property type="entry name" value="Ig-like_bact"/>
</dbReference>
<dbReference type="Gene3D" id="3.80.10.10">
    <property type="entry name" value="Ribonuclease Inhibitor"/>
    <property type="match status" value="1"/>
</dbReference>
<evidence type="ECO:0000313" key="4">
    <source>
        <dbReference type="Proteomes" id="UP000238916"/>
    </source>
</evidence>
<dbReference type="Pfam" id="PF07532">
    <property type="entry name" value="Big_4"/>
    <property type="match status" value="1"/>
</dbReference>
<dbReference type="PANTHER" id="PTHR45661">
    <property type="entry name" value="SURFACE ANTIGEN"/>
    <property type="match status" value="1"/>
</dbReference>
<proteinExistence type="predicted"/>
<dbReference type="AlphaFoldDB" id="A0A2U3LB45"/>
<accession>A0A2U3LB45</accession>
<gene>
    <name evidence="3" type="ORF">SBF1_4320001</name>
</gene>
<dbReference type="InterPro" id="IPR032675">
    <property type="entry name" value="LRR_dom_sf"/>
</dbReference>
<evidence type="ECO:0000259" key="1">
    <source>
        <dbReference type="Pfam" id="PF07523"/>
    </source>
</evidence>
<dbReference type="Gene3D" id="3.40.50.12090">
    <property type="match status" value="1"/>
</dbReference>
<dbReference type="Gene3D" id="3.40.50.12480">
    <property type="match status" value="1"/>
</dbReference>
<dbReference type="Pfam" id="PF04122">
    <property type="entry name" value="CW_binding_2"/>
    <property type="match status" value="3"/>
</dbReference>
<dbReference type="Pfam" id="PF07523">
    <property type="entry name" value="Big_3"/>
    <property type="match status" value="1"/>
</dbReference>
<evidence type="ECO:0000259" key="2">
    <source>
        <dbReference type="Pfam" id="PF07532"/>
    </source>
</evidence>
<feature type="domain" description="Bacterial Ig-like" evidence="2">
    <location>
        <begin position="555"/>
        <end position="610"/>
    </location>
</feature>
<dbReference type="InterPro" id="IPR026906">
    <property type="entry name" value="LRR_5"/>
</dbReference>
<reference evidence="4" key="1">
    <citation type="submission" date="2018-02" db="EMBL/GenBank/DDBJ databases">
        <authorList>
            <person name="Hausmann B."/>
        </authorList>
    </citation>
    <scope>NUCLEOTIDE SEQUENCE [LARGE SCALE GENOMIC DNA]</scope>
    <source>
        <strain evidence="4">Peat soil MAG SbF1</strain>
    </source>
</reference>
<dbReference type="InterPro" id="IPR007253">
    <property type="entry name" value="Cell_wall-bd_2"/>
</dbReference>
<dbReference type="Pfam" id="PF13306">
    <property type="entry name" value="LRR_5"/>
    <property type="match status" value="1"/>
</dbReference>
<name>A0A2U3LB45_9FIRM</name>
<feature type="domain" description="Ig-like" evidence="1">
    <location>
        <begin position="195"/>
        <end position="260"/>
    </location>
</feature>
<dbReference type="InterPro" id="IPR053139">
    <property type="entry name" value="Surface_bspA-like"/>
</dbReference>
<protein>
    <submittedName>
        <fullName evidence="3">Uncharacterized protein</fullName>
    </submittedName>
</protein>
<dbReference type="EMBL" id="OMOF01000371">
    <property type="protein sequence ID" value="SPF49121.1"/>
    <property type="molecule type" value="Genomic_DNA"/>
</dbReference>
<dbReference type="Proteomes" id="UP000238916">
    <property type="component" value="Unassembled WGS sequence"/>
</dbReference>
<dbReference type="InterPro" id="IPR011081">
    <property type="entry name" value="Big_4"/>
</dbReference>
<dbReference type="SUPFAM" id="SSF52058">
    <property type="entry name" value="L domain-like"/>
    <property type="match status" value="1"/>
</dbReference>
<evidence type="ECO:0000313" key="3">
    <source>
        <dbReference type="EMBL" id="SPF49121.1"/>
    </source>
</evidence>
<sequence>MVNIGNRAFGYCSGLTNIRIPPGVTGIGDEAFSGCYGLTSISIPPGVTDISDRAFMGCFGLTNISIPPGVINIGDSAFSGCSRLTSISIPPEVTNIGDRAFECCVGLTSISIPPGVTNIGEGAFEYSGLTTIIFNSATTMINDKSDNLDTSQAVIPAATKIIGYDPSIAKDYATKHGNTFKVIGILQSISIATPASKLNYTVGDTLDITGLVITGTYSDNSIQPLSITASNITGFNSAVLAKDQVLTITVGAKTTTYKVEILADRLYGNDRIGTAVNVADRFVSSTTAIIAPSADVNLVDALAAAPLAGKTSPILLTDNNTLSDVTKAELIKLKIINVYVVGAISQAVVNQVNAMPGVTATPLKGSDRIGTAAVINSKLTSPAGSFVVGYDALADALSVASYAAANNYSIIVANPDGTLPSAETLASSKVYVIGGPTLVKDIAGATRLAGPDRFATNKVVIDTLGYNYNKIYVANGTDAHLIDSLVASSLAASAGAPIVLTDIATGGDATANDICGTKLVDNAEVVALGGDTVVMTTTLAKFYSVLPTRTVSGVNAIDINTKAGTAPVLPTTVMATMSDGTTKRVKVIWASMTESQYASAGTFMVSGTITNTTTNTTVTVIANVTVTVAARVFTNPSSVNACVGGAQTVNLTAKDEHGNPIPNCTIYLKPNLPGLWITQVNGNTITGSVNMGTSSLTSVQTVNTPVPLFNVPNVPAYNSVAVTGITADHLQTTPVVALTTGLDGTVSITMVDGNLTYVANTASTTVTNSYIIDQGAGICSKSLTFYSDLAGTQYFGSVQLNWAGY</sequence>
<organism evidence="3 4">
    <name type="scientific">Candidatus Desulfosporosinus infrequens</name>
    <dbReference type="NCBI Taxonomy" id="2043169"/>
    <lineage>
        <taxon>Bacteria</taxon>
        <taxon>Bacillati</taxon>
        <taxon>Bacillota</taxon>
        <taxon>Clostridia</taxon>
        <taxon>Eubacteriales</taxon>
        <taxon>Desulfitobacteriaceae</taxon>
        <taxon>Desulfosporosinus</taxon>
    </lineage>
</organism>